<comment type="caution">
    <text evidence="2">The sequence shown here is derived from an EMBL/GenBank/DDBJ whole genome shotgun (WGS) entry which is preliminary data.</text>
</comment>
<protein>
    <submittedName>
        <fullName evidence="2">Uncharacterized protein</fullName>
    </submittedName>
</protein>
<evidence type="ECO:0000256" key="1">
    <source>
        <dbReference type="SAM" id="MobiDB-lite"/>
    </source>
</evidence>
<dbReference type="AlphaFoldDB" id="A0A2I0J8W9"/>
<gene>
    <name evidence="2" type="ORF">CRG98_026928</name>
</gene>
<accession>A0A2I0J8W9</accession>
<dbReference type="Proteomes" id="UP000233551">
    <property type="component" value="Unassembled WGS sequence"/>
</dbReference>
<feature type="compositionally biased region" description="Basic residues" evidence="1">
    <location>
        <begin position="144"/>
        <end position="154"/>
    </location>
</feature>
<feature type="compositionally biased region" description="Basic and acidic residues" evidence="1">
    <location>
        <begin position="116"/>
        <end position="134"/>
    </location>
</feature>
<evidence type="ECO:0000313" key="2">
    <source>
        <dbReference type="EMBL" id="PKI52679.1"/>
    </source>
</evidence>
<keyword evidence="3" id="KW-1185">Reference proteome</keyword>
<feature type="region of interest" description="Disordered" evidence="1">
    <location>
        <begin position="109"/>
        <end position="165"/>
    </location>
</feature>
<sequence length="165" mass="18531">MAYVEGNSDWTCETCLDITRELDRSNDYSGNESGIDRLGPMNCNDKIVNRSLDTQAYSPFGFLAQLNQLIDFTVSKRASQEHPVPLDPGNLPALDLRIVKWQVATPSHVRPSRVPGKRELAQTRAELQRRDQELVRANAALERSRKRARGVHIHPRIDTSAGPSN</sequence>
<proteinExistence type="predicted"/>
<dbReference type="EMBL" id="PGOL01001919">
    <property type="protein sequence ID" value="PKI52679.1"/>
    <property type="molecule type" value="Genomic_DNA"/>
</dbReference>
<evidence type="ECO:0000313" key="3">
    <source>
        <dbReference type="Proteomes" id="UP000233551"/>
    </source>
</evidence>
<organism evidence="2 3">
    <name type="scientific">Punica granatum</name>
    <name type="common">Pomegranate</name>
    <dbReference type="NCBI Taxonomy" id="22663"/>
    <lineage>
        <taxon>Eukaryota</taxon>
        <taxon>Viridiplantae</taxon>
        <taxon>Streptophyta</taxon>
        <taxon>Embryophyta</taxon>
        <taxon>Tracheophyta</taxon>
        <taxon>Spermatophyta</taxon>
        <taxon>Magnoliopsida</taxon>
        <taxon>eudicotyledons</taxon>
        <taxon>Gunneridae</taxon>
        <taxon>Pentapetalae</taxon>
        <taxon>rosids</taxon>
        <taxon>malvids</taxon>
        <taxon>Myrtales</taxon>
        <taxon>Lythraceae</taxon>
        <taxon>Punica</taxon>
    </lineage>
</organism>
<name>A0A2I0J8W9_PUNGR</name>
<reference evidence="2 3" key="1">
    <citation type="submission" date="2017-11" db="EMBL/GenBank/DDBJ databases">
        <title>De-novo sequencing of pomegranate (Punica granatum L.) genome.</title>
        <authorList>
            <person name="Akparov Z."/>
            <person name="Amiraslanov A."/>
            <person name="Hajiyeva S."/>
            <person name="Abbasov M."/>
            <person name="Kaur K."/>
            <person name="Hamwieh A."/>
            <person name="Solovyev V."/>
            <person name="Salamov A."/>
            <person name="Braich B."/>
            <person name="Kosarev P."/>
            <person name="Mahmoud A."/>
            <person name="Hajiyev E."/>
            <person name="Babayeva S."/>
            <person name="Izzatullayeva V."/>
            <person name="Mammadov A."/>
            <person name="Mammadov A."/>
            <person name="Sharifova S."/>
            <person name="Ojaghi J."/>
            <person name="Eynullazada K."/>
            <person name="Bayramov B."/>
            <person name="Abdulazimova A."/>
            <person name="Shahmuradov I."/>
        </authorList>
    </citation>
    <scope>NUCLEOTIDE SEQUENCE [LARGE SCALE GENOMIC DNA]</scope>
    <source>
        <strain evidence="3">cv. AG2017</strain>
        <tissue evidence="2">Leaf</tissue>
    </source>
</reference>